<organism evidence="2 3">
    <name type="scientific">Hydra vulgaris</name>
    <name type="common">Hydra</name>
    <name type="synonym">Hydra attenuata</name>
    <dbReference type="NCBI Taxonomy" id="6087"/>
    <lineage>
        <taxon>Eukaryota</taxon>
        <taxon>Metazoa</taxon>
        <taxon>Cnidaria</taxon>
        <taxon>Hydrozoa</taxon>
        <taxon>Hydroidolina</taxon>
        <taxon>Anthoathecata</taxon>
        <taxon>Aplanulata</taxon>
        <taxon>Hydridae</taxon>
        <taxon>Hydra</taxon>
    </lineage>
</organism>
<evidence type="ECO:0000313" key="3">
    <source>
        <dbReference type="RefSeq" id="XP_065643836.1"/>
    </source>
</evidence>
<feature type="region of interest" description="Disordered" evidence="1">
    <location>
        <begin position="1"/>
        <end position="44"/>
    </location>
</feature>
<dbReference type="RefSeq" id="XP_065643836.1">
    <property type="nucleotide sequence ID" value="XM_065787764.1"/>
</dbReference>
<dbReference type="Proteomes" id="UP001652625">
    <property type="component" value="Chromosome 01"/>
</dbReference>
<reference evidence="3" key="2">
    <citation type="submission" date="2025-08" db="UniProtKB">
        <authorList>
            <consortium name="RefSeq"/>
        </authorList>
    </citation>
    <scope>IDENTIFICATION</scope>
</reference>
<gene>
    <name evidence="3" type="primary">LOC100215183</name>
</gene>
<dbReference type="GeneID" id="100215183"/>
<keyword evidence="2" id="KW-1185">Reference proteome</keyword>
<reference evidence="2" key="1">
    <citation type="submission" date="2025-05" db="UniProtKB">
        <authorList>
            <consortium name="RefSeq"/>
        </authorList>
    </citation>
    <scope>NUCLEOTIDE SEQUENCE [LARGE SCALE GENOMIC DNA]</scope>
</reference>
<evidence type="ECO:0000256" key="1">
    <source>
        <dbReference type="SAM" id="MobiDB-lite"/>
    </source>
</evidence>
<dbReference type="PANTHER" id="PTHR37948:SF1">
    <property type="entry name" value="BLL5189 PROTEIN"/>
    <property type="match status" value="1"/>
</dbReference>
<feature type="compositionally biased region" description="Basic residues" evidence="1">
    <location>
        <begin position="1"/>
        <end position="11"/>
    </location>
</feature>
<proteinExistence type="predicted"/>
<protein>
    <submittedName>
        <fullName evidence="3">Uncharacterized protein LOC100215183</fullName>
    </submittedName>
</protein>
<feature type="compositionally biased region" description="Basic and acidic residues" evidence="1">
    <location>
        <begin position="12"/>
        <end position="39"/>
    </location>
</feature>
<name>A0ABM4B4S7_HYDVU</name>
<accession>A0ABM4B4S7</accession>
<sequence length="224" mass="26646">MSKSRSAKRKSEKQDFEEIDNKCNDSKTQKNSKKEKIENIQRNQNEELIFPDHPDFLPNRSPKEVLQAGAFGGGYFRKIKSGVTNEWHPDAWKEFPEDWFDSLKPSLHVANPTYDKSVNKYKVKCGLSLEEWESYGWIKHQDPFGWFQWYCRFYLGRRTEDDIRQIGRWKNFLGRFKTNLVNKINRANTKYNDYTISPVIRQALLHWGYEVTPKDVENGKKKKN</sequence>
<evidence type="ECO:0000313" key="2">
    <source>
        <dbReference type="Proteomes" id="UP001652625"/>
    </source>
</evidence>
<dbReference type="PANTHER" id="PTHR37948">
    <property type="entry name" value="ZGC:113208"/>
    <property type="match status" value="1"/>
</dbReference>